<evidence type="ECO:0000256" key="3">
    <source>
        <dbReference type="SAM" id="MobiDB-lite"/>
    </source>
</evidence>
<protein>
    <submittedName>
        <fullName evidence="4">RND transporter</fullName>
    </submittedName>
</protein>
<reference evidence="4 5" key="1">
    <citation type="submission" date="2017-09" db="EMBL/GenBank/DDBJ databases">
        <title>The Catabolism of 3,6-Dichlorosalicylic acid is Initiated by the Cytochrome P450 Monooxygenase DsmABC in Rhizorhabdus dicambivorans Ndbn-20.</title>
        <authorList>
            <person name="Na L."/>
        </authorList>
    </citation>
    <scope>NUCLEOTIDE SEQUENCE [LARGE SCALE GENOMIC DNA]</scope>
    <source>
        <strain evidence="4 5">Ndbn-20m</strain>
    </source>
</reference>
<dbReference type="SUPFAM" id="SSF56954">
    <property type="entry name" value="Outer membrane efflux proteins (OEP)"/>
    <property type="match status" value="1"/>
</dbReference>
<dbReference type="KEGG" id="rdi:CMV14_04235"/>
<dbReference type="GO" id="GO:0015562">
    <property type="term" value="F:efflux transmembrane transporter activity"/>
    <property type="evidence" value="ECO:0007669"/>
    <property type="project" value="InterPro"/>
</dbReference>
<dbReference type="AlphaFoldDB" id="A0A2A4FYQ0"/>
<keyword evidence="2" id="KW-0472">Membrane</keyword>
<gene>
    <name evidence="4" type="ORF">COO09_08370</name>
</gene>
<evidence type="ECO:0000313" key="4">
    <source>
        <dbReference type="EMBL" id="PCE42833.1"/>
    </source>
</evidence>
<accession>A0A2A4FYQ0</accession>
<dbReference type="Gene3D" id="1.20.1600.10">
    <property type="entry name" value="Outer membrane efflux proteins (OEP)"/>
    <property type="match status" value="1"/>
</dbReference>
<evidence type="ECO:0000313" key="5">
    <source>
        <dbReference type="Proteomes" id="UP000218934"/>
    </source>
</evidence>
<keyword evidence="5" id="KW-1185">Reference proteome</keyword>
<comment type="caution">
    <text evidence="4">The sequence shown here is derived from an EMBL/GenBank/DDBJ whole genome shotgun (WGS) entry which is preliminary data.</text>
</comment>
<dbReference type="InterPro" id="IPR010131">
    <property type="entry name" value="MdtP/NodT-like"/>
</dbReference>
<feature type="region of interest" description="Disordered" evidence="3">
    <location>
        <begin position="483"/>
        <end position="504"/>
    </location>
</feature>
<dbReference type="Proteomes" id="UP000218934">
    <property type="component" value="Unassembled WGS sequence"/>
</dbReference>
<keyword evidence="2" id="KW-1134">Transmembrane beta strand</keyword>
<organism evidence="4 5">
    <name type="scientific">Rhizorhabdus dicambivorans</name>
    <dbReference type="NCBI Taxonomy" id="1850238"/>
    <lineage>
        <taxon>Bacteria</taxon>
        <taxon>Pseudomonadati</taxon>
        <taxon>Pseudomonadota</taxon>
        <taxon>Alphaproteobacteria</taxon>
        <taxon>Sphingomonadales</taxon>
        <taxon>Sphingomonadaceae</taxon>
        <taxon>Rhizorhabdus</taxon>
    </lineage>
</organism>
<dbReference type="Gene3D" id="2.20.200.10">
    <property type="entry name" value="Outer membrane efflux proteins (OEP)"/>
    <property type="match status" value="1"/>
</dbReference>
<dbReference type="GO" id="GO:0005886">
    <property type="term" value="C:plasma membrane"/>
    <property type="evidence" value="ECO:0007669"/>
    <property type="project" value="UniProtKB-SubCell"/>
</dbReference>
<keyword evidence="2" id="KW-0564">Palmitate</keyword>
<dbReference type="Pfam" id="PF02321">
    <property type="entry name" value="OEP"/>
    <property type="match status" value="2"/>
</dbReference>
<dbReference type="OrthoDB" id="9783100at2"/>
<dbReference type="PANTHER" id="PTHR30203:SF25">
    <property type="entry name" value="OUTER MEMBRANE PROTEIN-RELATED"/>
    <property type="match status" value="1"/>
</dbReference>
<proteinExistence type="inferred from homology"/>
<keyword evidence="2" id="KW-0449">Lipoprotein</keyword>
<keyword evidence="2" id="KW-0812">Transmembrane</keyword>
<sequence length="504" mass="53255">MRMDHRPANIGRPGMLLGLLLLSACNAGPDYRPPSVSDLRIPDQFQSASTIAAEQDMVDLARWWESFEDPVLTQLVDRAFAGNLDVSAAAARLRQARATLRGTQGQQLPQVGTSASVSRSIGADSRARIDPTTGQTIGSGGDTTVYRGGFDVSWEADLFGGLRRQVEAARASAEASEATLRFTQASIASEVGLNYVEARLAQIRLRIARENLAAQDDTLEIVGWRQKAGLVSGLDVEQARQLRAQTAASIPTIENDYATAVNRIAVLLGDAPGAVNALIDPPASIPLAPGVDAPIPAQVIERRPDVASAERALAAESARIGVQTAQLYPALRLSGSFAGSATSIGDVISSGLGSLVAGITAPIFEGGQIRAAILGQRAATDAAYYAYRKAVLTALEEVENALKGREVAERREADLAVSYEAANNSNRYAQLQYRSGLIDFQALLDSQRARLSSQDAAAAARAARASATIQLYKALGGGWQMAPIPAPGPYEGGSRPAQPQRESE</sequence>
<comment type="subcellular location">
    <subcellularLocation>
        <location evidence="2">Cell membrane</location>
        <topology evidence="2">Lipid-anchor</topology>
    </subcellularLocation>
</comment>
<evidence type="ECO:0000256" key="1">
    <source>
        <dbReference type="ARBA" id="ARBA00007613"/>
    </source>
</evidence>
<dbReference type="PANTHER" id="PTHR30203">
    <property type="entry name" value="OUTER MEMBRANE CATION EFFLUX PROTEIN"/>
    <property type="match status" value="1"/>
</dbReference>
<name>A0A2A4FYQ0_9SPHN</name>
<comment type="similarity">
    <text evidence="1 2">Belongs to the outer membrane factor (OMF) (TC 1.B.17) family.</text>
</comment>
<dbReference type="InterPro" id="IPR003423">
    <property type="entry name" value="OMP_efflux"/>
</dbReference>
<dbReference type="EMBL" id="NWUF01000006">
    <property type="protein sequence ID" value="PCE42833.1"/>
    <property type="molecule type" value="Genomic_DNA"/>
</dbReference>
<evidence type="ECO:0000256" key="2">
    <source>
        <dbReference type="RuleBase" id="RU362097"/>
    </source>
</evidence>
<dbReference type="PROSITE" id="PS51257">
    <property type="entry name" value="PROKAR_LIPOPROTEIN"/>
    <property type="match status" value="1"/>
</dbReference>
<dbReference type="NCBIfam" id="TIGR01845">
    <property type="entry name" value="outer_NodT"/>
    <property type="match status" value="1"/>
</dbReference>